<organism evidence="3 4">
    <name type="scientific">Beta vulgaris subsp. vulgaris</name>
    <name type="common">Beet</name>
    <dbReference type="NCBI Taxonomy" id="3555"/>
    <lineage>
        <taxon>Eukaryota</taxon>
        <taxon>Viridiplantae</taxon>
        <taxon>Streptophyta</taxon>
        <taxon>Embryophyta</taxon>
        <taxon>Tracheophyta</taxon>
        <taxon>Spermatophyta</taxon>
        <taxon>Magnoliopsida</taxon>
        <taxon>eudicotyledons</taxon>
        <taxon>Gunneridae</taxon>
        <taxon>Pentapetalae</taxon>
        <taxon>Caryophyllales</taxon>
        <taxon>Chenopodiaceae</taxon>
        <taxon>Betoideae</taxon>
        <taxon>Beta</taxon>
    </lineage>
</organism>
<evidence type="ECO:0000256" key="1">
    <source>
        <dbReference type="SAM" id="MobiDB-lite"/>
    </source>
</evidence>
<dbReference type="OMA" id="LESWTAS"/>
<dbReference type="Pfam" id="PF25896">
    <property type="entry name" value="HTH_AT3G52170"/>
    <property type="match status" value="1"/>
</dbReference>
<dbReference type="InterPro" id="IPR058941">
    <property type="entry name" value="HTH_AT3G52170-like"/>
</dbReference>
<evidence type="ECO:0000259" key="2">
    <source>
        <dbReference type="Pfam" id="PF25896"/>
    </source>
</evidence>
<evidence type="ECO:0000313" key="4">
    <source>
        <dbReference type="Proteomes" id="UP000035740"/>
    </source>
</evidence>
<dbReference type="Gramene" id="KMS96682">
    <property type="protein sequence ID" value="KMS96682"/>
    <property type="gene ID" value="BVRB_8g200690"/>
</dbReference>
<accession>A0A0J8B9Y7</accession>
<feature type="domain" description="AT3G52170-like helix-turn-helix" evidence="2">
    <location>
        <begin position="31"/>
        <end position="79"/>
    </location>
</feature>
<dbReference type="OrthoDB" id="787154at2759"/>
<name>A0A0J8B9Y7_BETVV</name>
<dbReference type="Proteomes" id="UP000035740">
    <property type="component" value="Unassembled WGS sequence"/>
</dbReference>
<gene>
    <name evidence="3" type="ORF">BVRB_8g200690</name>
</gene>
<dbReference type="InterPro" id="IPR058942">
    <property type="entry name" value="AT3G52170-like"/>
</dbReference>
<feature type="region of interest" description="Disordered" evidence="1">
    <location>
        <begin position="311"/>
        <end position="341"/>
    </location>
</feature>
<feature type="compositionally biased region" description="Polar residues" evidence="1">
    <location>
        <begin position="311"/>
        <end position="325"/>
    </location>
</feature>
<feature type="region of interest" description="Disordered" evidence="1">
    <location>
        <begin position="403"/>
        <end position="452"/>
    </location>
</feature>
<dbReference type="AlphaFoldDB" id="A0A0J8B9Y7"/>
<feature type="compositionally biased region" description="Polar residues" evidence="1">
    <location>
        <begin position="403"/>
        <end position="424"/>
    </location>
</feature>
<sequence length="486" mass="54084">MYSVKGSWAGQAFALAAPNDSGAKKSRIRRSKEERKTMVELFIKRYQSSNNGNFPSLNLTHKEVGGSFYTVREIVREIIQENRVLGPGQISSEEQREDTFALDYPLGTMSSEPQGVLFTTESEMNDFTNLEREETVVLNFDNSVQYTKHFEVGDVQYSIEHRTDGIGEAGDSELVFMPTGETVGIYNHQEQASFGTSLNRDGQCFSVNETDSVNVMDHTQTMMLEESDKQLAEVTPGYETFEEDGESGDMGVIQATLVLPTEEVEVETFPLRPAIIETDDFGSILTDSKNFDRNFDELEDKEAKFSNSTLLSDKVGSSDTSSELVTTKEADDSEVSVSESHDMMAQHPEVNYMVEVNLKNDSVDMSYSLPMKKDTATIPECMNQASQLGDSTSKAAEQNNYQLQSKNGSKGTSYVENNNKTSSKNAKEATVVNGNDFKRDEKATVGNSPPLDRINLESWTASKQETNPLVAFFKAFVGAFVKFWSE</sequence>
<protein>
    <recommendedName>
        <fullName evidence="2">AT3G52170-like helix-turn-helix domain-containing protein</fullName>
    </recommendedName>
</protein>
<keyword evidence="4" id="KW-1185">Reference proteome</keyword>
<dbReference type="eggNOG" id="ENOG502RFX1">
    <property type="taxonomic scope" value="Eukaryota"/>
</dbReference>
<dbReference type="PANTHER" id="PTHR34568">
    <property type="entry name" value="RRM DOMAIN-CONTAINING PROTEIN"/>
    <property type="match status" value="1"/>
</dbReference>
<dbReference type="KEGG" id="bvg:104882901"/>
<dbReference type="PANTHER" id="PTHR34568:SF1">
    <property type="entry name" value="DNA BINDING PROTEIN"/>
    <property type="match status" value="1"/>
</dbReference>
<dbReference type="EMBL" id="KQ090363">
    <property type="protein sequence ID" value="KMS96682.1"/>
    <property type="molecule type" value="Genomic_DNA"/>
</dbReference>
<proteinExistence type="predicted"/>
<evidence type="ECO:0000313" key="3">
    <source>
        <dbReference type="EMBL" id="KMS96682.1"/>
    </source>
</evidence>
<reference evidence="3 4" key="1">
    <citation type="journal article" date="2014" name="Nature">
        <title>The genome of the recently domesticated crop plant sugar beet (Beta vulgaris).</title>
        <authorList>
            <person name="Dohm J.C."/>
            <person name="Minoche A.E."/>
            <person name="Holtgrawe D."/>
            <person name="Capella-Gutierrez S."/>
            <person name="Zakrzewski F."/>
            <person name="Tafer H."/>
            <person name="Rupp O."/>
            <person name="Sorensen T.R."/>
            <person name="Stracke R."/>
            <person name="Reinhardt R."/>
            <person name="Goesmann A."/>
            <person name="Kraft T."/>
            <person name="Schulz B."/>
            <person name="Stadler P.F."/>
            <person name="Schmidt T."/>
            <person name="Gabaldon T."/>
            <person name="Lehrach H."/>
            <person name="Weisshaar B."/>
            <person name="Himmelbauer H."/>
        </authorList>
    </citation>
    <scope>NUCLEOTIDE SEQUENCE [LARGE SCALE GENOMIC DNA]</scope>
    <source>
        <tissue evidence="3">Taproot</tissue>
    </source>
</reference>